<dbReference type="RefSeq" id="WP_211298944.1">
    <property type="nucleotide sequence ID" value="NZ_PVZF01000020.1"/>
</dbReference>
<gene>
    <name evidence="3" type="ORF">CLV37_12041</name>
</gene>
<dbReference type="InterPro" id="IPR019922">
    <property type="entry name" value="Lucif-like_OxRdatse_MSMEG_4141"/>
</dbReference>
<reference evidence="3 4" key="1">
    <citation type="submission" date="2018-03" db="EMBL/GenBank/DDBJ databases">
        <title>Genomic Encyclopedia of Archaeal and Bacterial Type Strains, Phase II (KMG-II): from individual species to whole genera.</title>
        <authorList>
            <person name="Goeker M."/>
        </authorList>
    </citation>
    <scope>NUCLEOTIDE SEQUENCE [LARGE SCALE GENOMIC DNA]</scope>
    <source>
        <strain evidence="3 4">DSM 19711</strain>
    </source>
</reference>
<dbReference type="Pfam" id="PF00296">
    <property type="entry name" value="Bac_luciferase"/>
    <property type="match status" value="1"/>
</dbReference>
<evidence type="ECO:0000313" key="4">
    <source>
        <dbReference type="Proteomes" id="UP000238083"/>
    </source>
</evidence>
<proteinExistence type="predicted"/>
<evidence type="ECO:0000313" key="3">
    <source>
        <dbReference type="EMBL" id="PRY09789.1"/>
    </source>
</evidence>
<dbReference type="SUPFAM" id="SSF51679">
    <property type="entry name" value="Bacterial luciferase-like"/>
    <property type="match status" value="1"/>
</dbReference>
<dbReference type="InterPro" id="IPR050564">
    <property type="entry name" value="F420-G6PD/mer"/>
</dbReference>
<dbReference type="GO" id="GO:0016705">
    <property type="term" value="F:oxidoreductase activity, acting on paired donors, with incorporation or reduction of molecular oxygen"/>
    <property type="evidence" value="ECO:0007669"/>
    <property type="project" value="InterPro"/>
</dbReference>
<comment type="caution">
    <text evidence="3">The sequence shown here is derived from an EMBL/GenBank/DDBJ whole genome shotgun (WGS) entry which is preliminary data.</text>
</comment>
<dbReference type="Proteomes" id="UP000238083">
    <property type="component" value="Unassembled WGS sequence"/>
</dbReference>
<dbReference type="NCBIfam" id="TIGR03620">
    <property type="entry name" value="F420_MSMEG_4141"/>
    <property type="match status" value="1"/>
</dbReference>
<name>A0A2T0QWP0_9ACTN</name>
<dbReference type="InterPro" id="IPR011251">
    <property type="entry name" value="Luciferase-like_dom"/>
</dbReference>
<evidence type="ECO:0000259" key="2">
    <source>
        <dbReference type="Pfam" id="PF00296"/>
    </source>
</evidence>
<keyword evidence="4" id="KW-1185">Reference proteome</keyword>
<dbReference type="Gene3D" id="3.20.20.30">
    <property type="entry name" value="Luciferase-like domain"/>
    <property type="match status" value="1"/>
</dbReference>
<organism evidence="3 4">
    <name type="scientific">Kineococcus rhizosphaerae</name>
    <dbReference type="NCBI Taxonomy" id="559628"/>
    <lineage>
        <taxon>Bacteria</taxon>
        <taxon>Bacillati</taxon>
        <taxon>Actinomycetota</taxon>
        <taxon>Actinomycetes</taxon>
        <taxon>Kineosporiales</taxon>
        <taxon>Kineosporiaceae</taxon>
        <taxon>Kineococcus</taxon>
    </lineage>
</organism>
<dbReference type="PANTHER" id="PTHR43244">
    <property type="match status" value="1"/>
</dbReference>
<evidence type="ECO:0000256" key="1">
    <source>
        <dbReference type="ARBA" id="ARBA00023002"/>
    </source>
</evidence>
<protein>
    <submittedName>
        <fullName evidence="3">Putative F420-dependent oxidoreductase</fullName>
    </submittedName>
</protein>
<dbReference type="EMBL" id="PVZF01000020">
    <property type="protein sequence ID" value="PRY09789.1"/>
    <property type="molecule type" value="Genomic_DNA"/>
</dbReference>
<dbReference type="InterPro" id="IPR036661">
    <property type="entry name" value="Luciferase-like_sf"/>
</dbReference>
<sequence>MSAAEISLWGGGPWQDPARVAEAGEVAAEVEELGFHRIWFSGGFGDGILPAFGDLLAATRTIGVASGIVSIWTATPDQSAAAFADLEAKHPGRFLLGLGNSHAPAVEGQGGRYEKPFSRTVEYLDALGDRVPRERLVLAALGPKMLDLARERTTGAHPYFVTVEHTVAAREALGTGSWLAPEVAVVLDADPDSARATAREHLATYLALPNYTNNLRRFGWGDEDLLGGGSDRLVDALVAWGPVERVAAGVQRHVDAGADEVALQLLGGRGEFPREGFRELAAALVRGR</sequence>
<dbReference type="AlphaFoldDB" id="A0A2T0QWP0"/>
<accession>A0A2T0QWP0</accession>
<feature type="domain" description="Luciferase-like" evidence="2">
    <location>
        <begin position="15"/>
        <end position="259"/>
    </location>
</feature>
<keyword evidence="1" id="KW-0560">Oxidoreductase</keyword>
<dbReference type="PANTHER" id="PTHR43244:SF1">
    <property type="entry name" value="5,10-METHYLENETETRAHYDROMETHANOPTERIN REDUCTASE"/>
    <property type="match status" value="1"/>
</dbReference>